<evidence type="ECO:0000313" key="2">
    <source>
        <dbReference type="Proteomes" id="UP000250086"/>
    </source>
</evidence>
<dbReference type="RefSeq" id="WP_113744562.1">
    <property type="nucleotide sequence ID" value="NZ_UAPV01000001.1"/>
</dbReference>
<reference evidence="1 2" key="1">
    <citation type="submission" date="2018-06" db="EMBL/GenBank/DDBJ databases">
        <authorList>
            <consortium name="Pathogen Informatics"/>
            <person name="Doyle S."/>
        </authorList>
    </citation>
    <scope>NUCLEOTIDE SEQUENCE [LARGE SCALE GENOMIC DNA]</scope>
    <source>
        <strain evidence="1 2">NCTC13093</strain>
    </source>
</reference>
<keyword evidence="2" id="KW-1185">Reference proteome</keyword>
<sequence length="258" mass="29687">MGLDIYAGTLTRYYCHNWKNVVEQWADANGYAFHRITPDAKTDDKDQLSPAKVQDAVEIWRDQILSALSQQDKSPYAPWLENNEKPYYTDKPDWDAFGAMLLLAACHTYDKPVPPTVDKGWNFYEHPLIKRLASDENRIWSLFRGATCYLPLSESFMFQWPMPTNDNAIIATLGGLQKELEKLNALAWQADESTILIWSDTQGYPIDTTIDANGNGIQKDIKEHTQYDTQSLAKFSFSIFYRAMLFAQKHQVPILLDY</sequence>
<dbReference type="EMBL" id="UAPV01000001">
    <property type="protein sequence ID" value="SPT70498.1"/>
    <property type="molecule type" value="Genomic_DNA"/>
</dbReference>
<dbReference type="AlphaFoldDB" id="A0A2X0VLY4"/>
<gene>
    <name evidence="1" type="ORF">NCTC13093_01914</name>
</gene>
<dbReference type="Proteomes" id="UP000250086">
    <property type="component" value="Unassembled WGS sequence"/>
</dbReference>
<protein>
    <submittedName>
        <fullName evidence="1">Uncharacterized protein</fullName>
    </submittedName>
</protein>
<name>A0A2X0VLY4_9GAMM</name>
<proteinExistence type="predicted"/>
<organism evidence="1 2">
    <name type="scientific">Anaerobiospirillum thomasii</name>
    <dbReference type="NCBI Taxonomy" id="179995"/>
    <lineage>
        <taxon>Bacteria</taxon>
        <taxon>Pseudomonadati</taxon>
        <taxon>Pseudomonadota</taxon>
        <taxon>Gammaproteobacteria</taxon>
        <taxon>Aeromonadales</taxon>
        <taxon>Succinivibrionaceae</taxon>
        <taxon>Anaerobiospirillum</taxon>
    </lineage>
</organism>
<accession>A0A2X0VLY4</accession>
<evidence type="ECO:0000313" key="1">
    <source>
        <dbReference type="EMBL" id="SPT70498.1"/>
    </source>
</evidence>